<feature type="compositionally biased region" description="Polar residues" evidence="1">
    <location>
        <begin position="482"/>
        <end position="503"/>
    </location>
</feature>
<keyword evidence="4" id="KW-1185">Reference proteome</keyword>
<feature type="compositionally biased region" description="Basic and acidic residues" evidence="1">
    <location>
        <begin position="138"/>
        <end position="155"/>
    </location>
</feature>
<dbReference type="EMBL" id="JBBKAK010000001">
    <property type="protein sequence ID" value="MEJ8671391.1"/>
    <property type="molecule type" value="Genomic_DNA"/>
</dbReference>
<feature type="region of interest" description="Disordered" evidence="1">
    <location>
        <begin position="402"/>
        <end position="533"/>
    </location>
</feature>
<dbReference type="InterPro" id="IPR028908">
    <property type="entry name" value="Tox-PL_dom"/>
</dbReference>
<feature type="compositionally biased region" description="Polar residues" evidence="1">
    <location>
        <begin position="36"/>
        <end position="90"/>
    </location>
</feature>
<dbReference type="Pfam" id="PF15644">
    <property type="entry name" value="Gln_amidase"/>
    <property type="match status" value="1"/>
</dbReference>
<feature type="compositionally biased region" description="Low complexity" evidence="1">
    <location>
        <begin position="408"/>
        <end position="430"/>
    </location>
</feature>
<feature type="domain" description="Tox-PL" evidence="2">
    <location>
        <begin position="271"/>
        <end position="381"/>
    </location>
</feature>
<evidence type="ECO:0000256" key="1">
    <source>
        <dbReference type="SAM" id="MobiDB-lite"/>
    </source>
</evidence>
<accession>A0ABU8UR57</accession>
<proteinExistence type="predicted"/>
<evidence type="ECO:0000313" key="4">
    <source>
        <dbReference type="Proteomes" id="UP001376459"/>
    </source>
</evidence>
<comment type="caution">
    <text evidence="3">The sequence shown here is derived from an EMBL/GenBank/DDBJ whole genome shotgun (WGS) entry which is preliminary data.</text>
</comment>
<feature type="compositionally biased region" description="Polar residues" evidence="1">
    <location>
        <begin position="158"/>
        <end position="172"/>
    </location>
</feature>
<gene>
    <name evidence="3" type="ORF">WKI71_32480</name>
</gene>
<reference evidence="3 4" key="1">
    <citation type="submission" date="2024-03" db="EMBL/GenBank/DDBJ databases">
        <title>Novel Streptomyces species of biotechnological and ecological value are a feature of Machair soil.</title>
        <authorList>
            <person name="Prole J.R."/>
            <person name="Goodfellow M."/>
            <person name="Allenby N."/>
            <person name="Ward A.C."/>
        </authorList>
    </citation>
    <scope>NUCLEOTIDE SEQUENCE [LARGE SCALE GENOMIC DNA]</scope>
    <source>
        <strain evidence="3 4">MS1.AVA.1</strain>
    </source>
</reference>
<dbReference type="Proteomes" id="UP001376459">
    <property type="component" value="Unassembled WGS sequence"/>
</dbReference>
<feature type="region of interest" description="Disordered" evidence="1">
    <location>
        <begin position="26"/>
        <end position="273"/>
    </location>
</feature>
<feature type="compositionally biased region" description="Basic and acidic residues" evidence="1">
    <location>
        <begin position="26"/>
        <end position="35"/>
    </location>
</feature>
<feature type="compositionally biased region" description="Polar residues" evidence="1">
    <location>
        <begin position="237"/>
        <end position="246"/>
    </location>
</feature>
<name>A0ABU8UR57_9ACTN</name>
<feature type="compositionally biased region" description="Low complexity" evidence="1">
    <location>
        <begin position="185"/>
        <end position="201"/>
    </location>
</feature>
<evidence type="ECO:0000259" key="2">
    <source>
        <dbReference type="Pfam" id="PF15644"/>
    </source>
</evidence>
<protein>
    <submittedName>
        <fullName evidence="3">Toxin glutamine deamidase domain-containing protein</fullName>
    </submittedName>
</protein>
<feature type="compositionally biased region" description="Basic and acidic residues" evidence="1">
    <location>
        <begin position="91"/>
        <end position="105"/>
    </location>
</feature>
<organism evidence="3 4">
    <name type="scientific">Streptomyces machairae</name>
    <dbReference type="NCBI Taxonomy" id="3134109"/>
    <lineage>
        <taxon>Bacteria</taxon>
        <taxon>Bacillati</taxon>
        <taxon>Actinomycetota</taxon>
        <taxon>Actinomycetes</taxon>
        <taxon>Kitasatosporales</taxon>
        <taxon>Streptomycetaceae</taxon>
        <taxon>Streptomyces</taxon>
    </lineage>
</organism>
<sequence>MVWIDTQSGEVSDQPLHIDQAEHVWHIPLDADRNPIDTSQPGATDSDQGTDTSQEGTDNSDQSPENAQPSPETTQQDAQTSQDGTNSAQQETHDSPEGNQDHQTTESDSTAETTDGTPSDNADPSPSENPDPSPSENPDTHQSDTADPTHSKDEDPTQTENPDSGPSENPDSGPSEKSDPGTSESPDPTTTQSPDDSSPQDPSRPDPLPATATRDTTPPGGVTHPTPAEQDALENSVPGTRTATQPAPNPTDGPWVQHINGDGADSPGRNNNCVDVALSTVDTYAGNPTAAAARTPDPNPDGTRRTAVEKAGRDRIENTLGARFTDLGNGRDAFNRLENTLRNSGHGSQAVIITQDANGRPHAWNAVNHNGRVTYVDAQTGRTSPNPLHNGSKGVFAIPLDANRQPVTPSNPSRSDSSGPPPTGSDTSTETPRRPAADPAGPSRLSLRTRTTDIRALNVSPPRQRAALSHRMTHRRECVKPTPSSDCSTAQSTNSCGSGPTTDNLHKSYGSPLERPPTPMQPLTDPGFSRRTA</sequence>
<feature type="compositionally biased region" description="Low complexity" evidence="1">
    <location>
        <begin position="216"/>
        <end position="227"/>
    </location>
</feature>
<feature type="compositionally biased region" description="Low complexity" evidence="1">
    <location>
        <begin position="106"/>
        <end position="126"/>
    </location>
</feature>
<evidence type="ECO:0000313" key="3">
    <source>
        <dbReference type="EMBL" id="MEJ8671391.1"/>
    </source>
</evidence>